<evidence type="ECO:0000256" key="2">
    <source>
        <dbReference type="ARBA" id="ARBA00022679"/>
    </source>
</evidence>
<dbReference type="PANTHER" id="PTHR43861">
    <property type="entry name" value="TRANS-ACONITATE 2-METHYLTRANSFERASE-RELATED"/>
    <property type="match status" value="1"/>
</dbReference>
<dbReference type="Proteomes" id="UP001305606">
    <property type="component" value="Chromosome"/>
</dbReference>
<evidence type="ECO:0000256" key="3">
    <source>
        <dbReference type="SAM" id="MobiDB-lite"/>
    </source>
</evidence>
<keyword evidence="2" id="KW-0808">Transferase</keyword>
<dbReference type="CDD" id="cd02440">
    <property type="entry name" value="AdoMet_MTases"/>
    <property type="match status" value="1"/>
</dbReference>
<dbReference type="InterPro" id="IPR041698">
    <property type="entry name" value="Methyltransf_25"/>
</dbReference>
<organism evidence="5 6">
    <name type="scientific">Streptomyces luomodiensis</name>
    <dbReference type="NCBI Taxonomy" id="3026192"/>
    <lineage>
        <taxon>Bacteria</taxon>
        <taxon>Bacillati</taxon>
        <taxon>Actinomycetota</taxon>
        <taxon>Actinomycetes</taxon>
        <taxon>Kitasatosporales</taxon>
        <taxon>Streptomycetaceae</taxon>
        <taxon>Streptomyces</taxon>
    </lineage>
</organism>
<evidence type="ECO:0000313" key="5">
    <source>
        <dbReference type="EMBL" id="WNE96474.1"/>
    </source>
</evidence>
<evidence type="ECO:0000259" key="4">
    <source>
        <dbReference type="Pfam" id="PF13649"/>
    </source>
</evidence>
<proteinExistence type="predicted"/>
<feature type="compositionally biased region" description="Basic and acidic residues" evidence="3">
    <location>
        <begin position="13"/>
        <end position="22"/>
    </location>
</feature>
<evidence type="ECO:0000256" key="1">
    <source>
        <dbReference type="ARBA" id="ARBA00022603"/>
    </source>
</evidence>
<gene>
    <name evidence="5" type="ORF">PS467_14580</name>
</gene>
<keyword evidence="6" id="KW-1185">Reference proteome</keyword>
<dbReference type="GO" id="GO:0032259">
    <property type="term" value="P:methylation"/>
    <property type="evidence" value="ECO:0007669"/>
    <property type="project" value="UniProtKB-KW"/>
</dbReference>
<feature type="region of interest" description="Disordered" evidence="3">
    <location>
        <begin position="1"/>
        <end position="26"/>
    </location>
</feature>
<dbReference type="GO" id="GO:0008168">
    <property type="term" value="F:methyltransferase activity"/>
    <property type="evidence" value="ECO:0007669"/>
    <property type="project" value="UniProtKB-KW"/>
</dbReference>
<dbReference type="PANTHER" id="PTHR43861:SF1">
    <property type="entry name" value="TRANS-ACONITATE 2-METHYLTRANSFERASE"/>
    <property type="match status" value="1"/>
</dbReference>
<accession>A0ABY9V365</accession>
<feature type="domain" description="Methyltransferase" evidence="4">
    <location>
        <begin position="54"/>
        <end position="145"/>
    </location>
</feature>
<name>A0ABY9V365_9ACTN</name>
<reference evidence="5 6" key="1">
    <citation type="submission" date="2023-02" db="EMBL/GenBank/DDBJ databases">
        <title>Streptomyces sp. SCA4-21 with antifungal activity against Fusarium oxysporum f. sp. cubense, Streptomyces sp. SCA2-17 with antifungal activity against Fusarium oxysporum f. sp. cubense.</title>
        <authorList>
            <person name="Qi D."/>
        </authorList>
    </citation>
    <scope>NUCLEOTIDE SEQUENCE [LARGE SCALE GENOMIC DNA]</scope>
    <source>
        <strain evidence="5 6">SCA4-21</strain>
    </source>
</reference>
<dbReference type="EMBL" id="CP117522">
    <property type="protein sequence ID" value="WNE96474.1"/>
    <property type="molecule type" value="Genomic_DNA"/>
</dbReference>
<dbReference type="Gene3D" id="3.40.50.150">
    <property type="entry name" value="Vaccinia Virus protein VP39"/>
    <property type="match status" value="1"/>
</dbReference>
<dbReference type="InterPro" id="IPR029063">
    <property type="entry name" value="SAM-dependent_MTases_sf"/>
</dbReference>
<dbReference type="Pfam" id="PF13649">
    <property type="entry name" value="Methyltransf_25"/>
    <property type="match status" value="1"/>
</dbReference>
<sequence>MPRASATLPEYWDSYKPHREEGEQPAPSVDAFEWTQYQGHGPGAEFLGSPRTALELGSAEGKEAVYLARTGVEVTAVDFSAVQVARARRWWEGTSRLTFVHAEACDYLARTDAMYDAVFSIWGAVWFTDPNALIPLILERINPGGTLAFSQAEPIEDHYGAQAMYGNGLAGRKLTLLRWSYAPEWWADLLKRTGFVDIDARVLPAPDPADVGTLMVRASAPR</sequence>
<keyword evidence="1 5" id="KW-0489">Methyltransferase</keyword>
<dbReference type="RefSeq" id="WP_311035647.1">
    <property type="nucleotide sequence ID" value="NZ_CP117522.1"/>
</dbReference>
<evidence type="ECO:0000313" key="6">
    <source>
        <dbReference type="Proteomes" id="UP001305606"/>
    </source>
</evidence>
<dbReference type="SUPFAM" id="SSF53335">
    <property type="entry name" value="S-adenosyl-L-methionine-dependent methyltransferases"/>
    <property type="match status" value="1"/>
</dbReference>
<protein>
    <submittedName>
        <fullName evidence="5">Class I SAM-dependent methyltransferase</fullName>
    </submittedName>
</protein>